<dbReference type="CDD" id="cd00093">
    <property type="entry name" value="HTH_XRE"/>
    <property type="match status" value="1"/>
</dbReference>
<dbReference type="KEGG" id="pseb:EOK75_15830"/>
<proteinExistence type="predicted"/>
<sequence>MQPSMAPEVMLDGKPQIGARLRFRRKLRGMSLKQVAQGAGLSIGMISQVERGLALPSVKSMRAICAALDMPVAWLFEPASQKPEDNSDYVVRNESRRELSFDDGKLRKQLLTPDTQPQIQMLRFMMQPGADSGEPYSNTEGGKCGLVVGGTLGLELDGMSHIIKKGDSFAFPAWTMVRFWTIGDTPCEVIWVVSPATV</sequence>
<dbReference type="InterPro" id="IPR014710">
    <property type="entry name" value="RmlC-like_jellyroll"/>
</dbReference>
<dbReference type="InterPro" id="IPR013096">
    <property type="entry name" value="Cupin_2"/>
</dbReference>
<keyword evidence="3" id="KW-0614">Plasmid</keyword>
<dbReference type="Gene3D" id="2.60.120.10">
    <property type="entry name" value="Jelly Rolls"/>
    <property type="match status" value="1"/>
</dbReference>
<geneLocation type="plasmid" evidence="3 4">
    <name>unnamed1</name>
</geneLocation>
<dbReference type="EMBL" id="CP039965">
    <property type="protein sequence ID" value="QCO57228.1"/>
    <property type="molecule type" value="Genomic_DNA"/>
</dbReference>
<dbReference type="Gene3D" id="1.10.260.40">
    <property type="entry name" value="lambda repressor-like DNA-binding domains"/>
    <property type="match status" value="1"/>
</dbReference>
<dbReference type="InterPro" id="IPR010982">
    <property type="entry name" value="Lambda_DNA-bd_dom_sf"/>
</dbReference>
<evidence type="ECO:0000313" key="3">
    <source>
        <dbReference type="EMBL" id="QCO57228.1"/>
    </source>
</evidence>
<gene>
    <name evidence="3" type="ORF">EOK75_15830</name>
</gene>
<dbReference type="PANTHER" id="PTHR46797">
    <property type="entry name" value="HTH-TYPE TRANSCRIPTIONAL REGULATOR"/>
    <property type="match status" value="1"/>
</dbReference>
<evidence type="ECO:0000259" key="2">
    <source>
        <dbReference type="PROSITE" id="PS50943"/>
    </source>
</evidence>
<evidence type="ECO:0000256" key="1">
    <source>
        <dbReference type="ARBA" id="ARBA00023125"/>
    </source>
</evidence>
<protein>
    <submittedName>
        <fullName evidence="3">Helix-turn-helix domain-containing protein</fullName>
    </submittedName>
</protein>
<evidence type="ECO:0000313" key="4">
    <source>
        <dbReference type="Proteomes" id="UP000298631"/>
    </source>
</evidence>
<dbReference type="Pfam" id="PF01381">
    <property type="entry name" value="HTH_3"/>
    <property type="match status" value="1"/>
</dbReference>
<dbReference type="Pfam" id="PF07883">
    <property type="entry name" value="Cupin_2"/>
    <property type="match status" value="1"/>
</dbReference>
<dbReference type="Proteomes" id="UP000298631">
    <property type="component" value="Plasmid unnamed1"/>
</dbReference>
<dbReference type="AlphaFoldDB" id="A0A4P8EJR0"/>
<keyword evidence="4" id="KW-1185">Reference proteome</keyword>
<dbReference type="PROSITE" id="PS50943">
    <property type="entry name" value="HTH_CROC1"/>
    <property type="match status" value="1"/>
</dbReference>
<dbReference type="SUPFAM" id="SSF51182">
    <property type="entry name" value="RmlC-like cupins"/>
    <property type="match status" value="1"/>
</dbReference>
<feature type="domain" description="HTH cro/C1-type" evidence="2">
    <location>
        <begin position="21"/>
        <end position="75"/>
    </location>
</feature>
<dbReference type="GO" id="GO:0005829">
    <property type="term" value="C:cytosol"/>
    <property type="evidence" value="ECO:0007669"/>
    <property type="project" value="TreeGrafter"/>
</dbReference>
<dbReference type="CDD" id="cd02209">
    <property type="entry name" value="cupin_XRE_C"/>
    <property type="match status" value="1"/>
</dbReference>
<dbReference type="PANTHER" id="PTHR46797:SF2">
    <property type="entry name" value="TRANSCRIPTIONAL REGULATOR"/>
    <property type="match status" value="1"/>
</dbReference>
<dbReference type="RefSeq" id="WP_137195032.1">
    <property type="nucleotide sequence ID" value="NZ_CP039965.1"/>
</dbReference>
<dbReference type="GO" id="GO:0003677">
    <property type="term" value="F:DNA binding"/>
    <property type="evidence" value="ECO:0007669"/>
    <property type="project" value="UniProtKB-KW"/>
</dbReference>
<dbReference type="OrthoDB" id="9814751at2"/>
<name>A0A4P8EJR0_9RHOB</name>
<dbReference type="GO" id="GO:0003700">
    <property type="term" value="F:DNA-binding transcription factor activity"/>
    <property type="evidence" value="ECO:0007669"/>
    <property type="project" value="TreeGrafter"/>
</dbReference>
<organism evidence="3 4">
    <name type="scientific">Pseudorhodobacter turbinis</name>
    <dbReference type="NCBI Taxonomy" id="2500533"/>
    <lineage>
        <taxon>Bacteria</taxon>
        <taxon>Pseudomonadati</taxon>
        <taxon>Pseudomonadota</taxon>
        <taxon>Alphaproteobacteria</taxon>
        <taxon>Rhodobacterales</taxon>
        <taxon>Paracoccaceae</taxon>
        <taxon>Pseudorhodobacter</taxon>
    </lineage>
</organism>
<dbReference type="SUPFAM" id="SSF47413">
    <property type="entry name" value="lambda repressor-like DNA-binding domains"/>
    <property type="match status" value="1"/>
</dbReference>
<dbReference type="InterPro" id="IPR050807">
    <property type="entry name" value="TransReg_Diox_bact_type"/>
</dbReference>
<accession>A0A4P8EJR0</accession>
<dbReference type="InterPro" id="IPR011051">
    <property type="entry name" value="RmlC_Cupin_sf"/>
</dbReference>
<dbReference type="InterPro" id="IPR001387">
    <property type="entry name" value="Cro/C1-type_HTH"/>
</dbReference>
<reference evidence="3 4" key="1">
    <citation type="submission" date="2019-05" db="EMBL/GenBank/DDBJ databases">
        <title>Pseudorhodobacter turbinis sp. nov., isolated from the gut of the Korean turban shell.</title>
        <authorList>
            <person name="Jeong Y.-S."/>
            <person name="Kang W.-R."/>
            <person name="Bae J.-W."/>
        </authorList>
    </citation>
    <scope>NUCLEOTIDE SEQUENCE [LARGE SCALE GENOMIC DNA]</scope>
    <source>
        <strain evidence="3 4">S12M18</strain>
        <plasmid evidence="3 4">unnamed1</plasmid>
    </source>
</reference>
<keyword evidence="1" id="KW-0238">DNA-binding</keyword>
<dbReference type="SMART" id="SM00530">
    <property type="entry name" value="HTH_XRE"/>
    <property type="match status" value="1"/>
</dbReference>